<keyword evidence="3" id="KW-1185">Reference proteome</keyword>
<evidence type="ECO:0000256" key="1">
    <source>
        <dbReference type="SAM" id="MobiDB-lite"/>
    </source>
</evidence>
<dbReference type="AlphaFoldDB" id="A0A7W7DUI0"/>
<gene>
    <name evidence="2" type="ORF">BJ965_005499</name>
</gene>
<accession>A0A7W7DUI0</accession>
<reference evidence="2 3" key="1">
    <citation type="submission" date="2020-08" db="EMBL/GenBank/DDBJ databases">
        <title>Sequencing the genomes of 1000 actinobacteria strains.</title>
        <authorList>
            <person name="Klenk H.-P."/>
        </authorList>
    </citation>
    <scope>NUCLEOTIDE SEQUENCE [LARGE SCALE GENOMIC DNA]</scope>
    <source>
        <strain evidence="2 3">DSM 40483</strain>
    </source>
</reference>
<dbReference type="Proteomes" id="UP000565089">
    <property type="component" value="Unassembled WGS sequence"/>
</dbReference>
<sequence>MKRWNERDRETERRLSDAPAPTVAVTGAGVVMSFRLIRRASDTREIVSPQSFAW</sequence>
<protein>
    <submittedName>
        <fullName evidence="2">Uncharacterized protein</fullName>
    </submittedName>
</protein>
<evidence type="ECO:0000313" key="3">
    <source>
        <dbReference type="Proteomes" id="UP000565089"/>
    </source>
</evidence>
<comment type="caution">
    <text evidence="2">The sequence shown here is derived from an EMBL/GenBank/DDBJ whole genome shotgun (WGS) entry which is preliminary data.</text>
</comment>
<evidence type="ECO:0000313" key="2">
    <source>
        <dbReference type="EMBL" id="MBB4715617.1"/>
    </source>
</evidence>
<name>A0A7W7DUI0_9ACTN</name>
<organism evidence="2 3">
    <name type="scientific">Streptomyces luteogriseus</name>
    <dbReference type="NCBI Taxonomy" id="68233"/>
    <lineage>
        <taxon>Bacteria</taxon>
        <taxon>Bacillati</taxon>
        <taxon>Actinomycetota</taxon>
        <taxon>Actinomycetes</taxon>
        <taxon>Kitasatosporales</taxon>
        <taxon>Streptomycetaceae</taxon>
        <taxon>Streptomyces</taxon>
    </lineage>
</organism>
<feature type="compositionally biased region" description="Basic and acidic residues" evidence="1">
    <location>
        <begin position="1"/>
        <end position="16"/>
    </location>
</feature>
<dbReference type="EMBL" id="JACHMS010000001">
    <property type="protein sequence ID" value="MBB4715617.1"/>
    <property type="molecule type" value="Genomic_DNA"/>
</dbReference>
<feature type="region of interest" description="Disordered" evidence="1">
    <location>
        <begin position="1"/>
        <end position="20"/>
    </location>
</feature>
<proteinExistence type="predicted"/>